<feature type="compositionally biased region" description="Polar residues" evidence="1">
    <location>
        <begin position="108"/>
        <end position="119"/>
    </location>
</feature>
<reference evidence="3" key="1">
    <citation type="submission" date="2015-09" db="EMBL/GenBank/DDBJ databases">
        <authorList>
            <consortium name="Pathogen Informatics"/>
        </authorList>
    </citation>
    <scope>NUCLEOTIDE SEQUENCE [LARGE SCALE GENOMIC DNA]</scope>
    <source>
        <strain evidence="3">Lake Konstanz</strain>
    </source>
</reference>
<dbReference type="Proteomes" id="UP000051952">
    <property type="component" value="Unassembled WGS sequence"/>
</dbReference>
<evidence type="ECO:0000313" key="3">
    <source>
        <dbReference type="Proteomes" id="UP000051952"/>
    </source>
</evidence>
<evidence type="ECO:0000313" key="2">
    <source>
        <dbReference type="EMBL" id="CUG65751.1"/>
    </source>
</evidence>
<evidence type="ECO:0000256" key="1">
    <source>
        <dbReference type="SAM" id="MobiDB-lite"/>
    </source>
</evidence>
<dbReference type="EMBL" id="CYKH01000921">
    <property type="protein sequence ID" value="CUG65751.1"/>
    <property type="molecule type" value="Genomic_DNA"/>
</dbReference>
<gene>
    <name evidence="2" type="ORF">BSAL_82675</name>
</gene>
<proteinExistence type="predicted"/>
<organism evidence="2 3">
    <name type="scientific">Bodo saltans</name>
    <name type="common">Flagellated protozoan</name>
    <dbReference type="NCBI Taxonomy" id="75058"/>
    <lineage>
        <taxon>Eukaryota</taxon>
        <taxon>Discoba</taxon>
        <taxon>Euglenozoa</taxon>
        <taxon>Kinetoplastea</taxon>
        <taxon>Metakinetoplastina</taxon>
        <taxon>Eubodonida</taxon>
        <taxon>Bodonidae</taxon>
        <taxon>Bodo</taxon>
    </lineage>
</organism>
<keyword evidence="3" id="KW-1185">Reference proteome</keyword>
<accession>A0A0S4J398</accession>
<dbReference type="AlphaFoldDB" id="A0A0S4J398"/>
<dbReference type="VEuPathDB" id="TriTrypDB:BSAL_82675"/>
<sequence length="119" mass="13363">MESTLAALPYDRTLLNQVRSGKGKGVKKLRDEIQSNPAITQQFFKERGIEIENGKQREKMMWVKDANSRVRRVESDGRDACVYTNPMNVHSVPNRASVAAAKSKRNDTTSSCNGMSLFN</sequence>
<name>A0A0S4J398_BODSA</name>
<feature type="region of interest" description="Disordered" evidence="1">
    <location>
        <begin position="96"/>
        <end position="119"/>
    </location>
</feature>
<protein>
    <submittedName>
        <fullName evidence="2">Uncharacterized protein</fullName>
    </submittedName>
</protein>